<reference evidence="1" key="1">
    <citation type="journal article" date="2021" name="Microorganisms">
        <title>Acidisoma silvae sp. nov. and Acidisomacellulosilytica sp. nov., Two Acidophilic Bacteria Isolated from Decaying Wood, Hydrolyzing Cellulose and Producing Poly-3-hydroxybutyrate.</title>
        <authorList>
            <person name="Mieszkin S."/>
            <person name="Pouder E."/>
            <person name="Uroz S."/>
            <person name="Simon-Colin C."/>
            <person name="Alain K."/>
        </authorList>
    </citation>
    <scope>NUCLEOTIDE SEQUENCE</scope>
    <source>
        <strain evidence="1">HW T2.11</strain>
    </source>
</reference>
<name>A0A963YU33_9PROT</name>
<comment type="caution">
    <text evidence="1">The sequence shown here is derived from an EMBL/GenBank/DDBJ whole genome shotgun (WGS) entry which is preliminary data.</text>
</comment>
<protein>
    <submittedName>
        <fullName evidence="1">Uncharacterized protein</fullName>
    </submittedName>
</protein>
<keyword evidence="2" id="KW-1185">Reference proteome</keyword>
<dbReference type="EMBL" id="JAESVB010000010">
    <property type="protein sequence ID" value="MCB8877071.1"/>
    <property type="molecule type" value="Genomic_DNA"/>
</dbReference>
<evidence type="ECO:0000313" key="1">
    <source>
        <dbReference type="EMBL" id="MCB8877071.1"/>
    </source>
</evidence>
<dbReference type="AlphaFoldDB" id="A0A963YU33"/>
<dbReference type="Proteomes" id="UP000708298">
    <property type="component" value="Unassembled WGS sequence"/>
</dbReference>
<dbReference type="RefSeq" id="WP_227322728.1">
    <property type="nucleotide sequence ID" value="NZ_JAESVB010000010.1"/>
</dbReference>
<accession>A0A963YU33</accession>
<reference evidence="1" key="2">
    <citation type="submission" date="2021-01" db="EMBL/GenBank/DDBJ databases">
        <authorList>
            <person name="Mieszkin S."/>
            <person name="Pouder E."/>
            <person name="Alain K."/>
        </authorList>
    </citation>
    <scope>NUCLEOTIDE SEQUENCE</scope>
    <source>
        <strain evidence="1">HW T2.11</strain>
    </source>
</reference>
<organism evidence="1 2">
    <name type="scientific">Acidisoma silvae</name>
    <dbReference type="NCBI Taxonomy" id="2802396"/>
    <lineage>
        <taxon>Bacteria</taxon>
        <taxon>Pseudomonadati</taxon>
        <taxon>Pseudomonadota</taxon>
        <taxon>Alphaproteobacteria</taxon>
        <taxon>Acetobacterales</taxon>
        <taxon>Acidocellaceae</taxon>
        <taxon>Acidisoma</taxon>
    </lineage>
</organism>
<proteinExistence type="predicted"/>
<gene>
    <name evidence="1" type="ORF">ASILVAE211_17890</name>
</gene>
<evidence type="ECO:0000313" key="2">
    <source>
        <dbReference type="Proteomes" id="UP000708298"/>
    </source>
</evidence>
<sequence length="148" mass="16419">MSAPANGNYIGSYLQAENTNTHIAWVDEVWLTREILSTAVLNADSSFEITPFNSIGDCVDHQDKIFDTVIYHSHDAKFRDFDEVETLSDAYPGASIILVSDAPMLDSDVLGKSVKSGASTYFLSRVTSLSSFVKILEHERARRRRGDA</sequence>